<keyword evidence="6" id="KW-0573">Peptidoglycan synthesis</keyword>
<evidence type="ECO:0000256" key="1">
    <source>
        <dbReference type="ARBA" id="ARBA00004141"/>
    </source>
</evidence>
<name>A0A381DHE2_9BACT</name>
<dbReference type="GO" id="GO:0009252">
    <property type="term" value="P:peptidoglycan biosynthetic process"/>
    <property type="evidence" value="ECO:0007669"/>
    <property type="project" value="UniProtKB-KW"/>
</dbReference>
<accession>A0A381DHE2</accession>
<dbReference type="GeneID" id="93090649"/>
<keyword evidence="8" id="KW-0472">Membrane</keyword>
<evidence type="ECO:0000256" key="15">
    <source>
        <dbReference type="ARBA" id="ARBA00049902"/>
    </source>
</evidence>
<comment type="subcellular location">
    <subcellularLocation>
        <location evidence="1">Membrane</location>
        <topology evidence="1">Multi-pass membrane protein</topology>
    </subcellularLocation>
</comment>
<dbReference type="GO" id="GO:0005886">
    <property type="term" value="C:plasma membrane"/>
    <property type="evidence" value="ECO:0007669"/>
    <property type="project" value="TreeGrafter"/>
</dbReference>
<reference evidence="16 17" key="1">
    <citation type="submission" date="2018-06" db="EMBL/GenBank/DDBJ databases">
        <authorList>
            <consortium name="Pathogen Informatics"/>
            <person name="Doyle S."/>
        </authorList>
    </citation>
    <scope>NUCLEOTIDE SEQUENCE [LARGE SCALE GENOMIC DNA]</scope>
    <source>
        <strain evidence="16 17">NCTC12475</strain>
    </source>
</reference>
<evidence type="ECO:0000313" key="17">
    <source>
        <dbReference type="Proteomes" id="UP000254920"/>
    </source>
</evidence>
<evidence type="ECO:0000256" key="12">
    <source>
        <dbReference type="ARBA" id="ARBA00041185"/>
    </source>
</evidence>
<dbReference type="GO" id="GO:0032153">
    <property type="term" value="C:cell division site"/>
    <property type="evidence" value="ECO:0007669"/>
    <property type="project" value="TreeGrafter"/>
</dbReference>
<evidence type="ECO:0000256" key="3">
    <source>
        <dbReference type="ARBA" id="ARBA00022679"/>
    </source>
</evidence>
<evidence type="ECO:0000256" key="6">
    <source>
        <dbReference type="ARBA" id="ARBA00022984"/>
    </source>
</evidence>
<gene>
    <name evidence="16" type="primary">ftsW</name>
    <name evidence="16" type="ORF">NCTC12475_00200</name>
</gene>
<organism evidence="16 17">
    <name type="scientific">Campylobacter sputorum subsp. sputorum</name>
    <dbReference type="NCBI Taxonomy" id="32024"/>
    <lineage>
        <taxon>Bacteria</taxon>
        <taxon>Pseudomonadati</taxon>
        <taxon>Campylobacterota</taxon>
        <taxon>Epsilonproteobacteria</taxon>
        <taxon>Campylobacterales</taxon>
        <taxon>Campylobacteraceae</taxon>
        <taxon>Campylobacter</taxon>
    </lineage>
</organism>
<keyword evidence="5" id="KW-0133">Cell shape</keyword>
<sequence>MSPDRSLFYVCSLLITIGIIFSFSLPIYFVARNDYPMYHFLLRQFVAGSLSIFIMWFLSRLDPDKWLFRIGVLFFIIFTILMISMPFMPSSIARVVNGAKRWIHTPFFAISPVEFFKIGFIYCLAWSFSRKIDGSKKSFKTEIKILIPYILLFLFYVFLIAFMQNDLGQIAVLAVILIFLALFAGTSFKLFMMGFILSIGVAVVAILSTSHRLNRIINWWAYAQDIFLKFLPDDLASHLRVEVVLEQTGQVANSLNAIKYGSIYGQGFGFGSYKLGFLPDVHTDFVLAGISEEIGFVGFSFIAFLMFIVIFLILKISARSENKVYHLFSLGIALMIFTAFIINSYGVSSIIPLKGIPVPFLSYGGSSLLATSIGIGMVLMLAKKTSKKVRDDSN</sequence>
<dbReference type="InterPro" id="IPR001182">
    <property type="entry name" value="FtsW/RodA"/>
</dbReference>
<evidence type="ECO:0000256" key="13">
    <source>
        <dbReference type="ARBA" id="ARBA00041418"/>
    </source>
</evidence>
<comment type="similarity">
    <text evidence="11">Belongs to the SEDS family. FtsW subfamily.</text>
</comment>
<evidence type="ECO:0000313" key="16">
    <source>
        <dbReference type="EMBL" id="SUX09791.1"/>
    </source>
</evidence>
<dbReference type="STRING" id="32024.GCA_000788295_00129"/>
<evidence type="ECO:0000256" key="8">
    <source>
        <dbReference type="ARBA" id="ARBA00023136"/>
    </source>
</evidence>
<keyword evidence="3 16" id="KW-0808">Transferase</keyword>
<dbReference type="Pfam" id="PF01098">
    <property type="entry name" value="FTSW_RODA_SPOVE"/>
    <property type="match status" value="1"/>
</dbReference>
<evidence type="ECO:0000256" key="4">
    <source>
        <dbReference type="ARBA" id="ARBA00022692"/>
    </source>
</evidence>
<keyword evidence="7" id="KW-1133">Transmembrane helix</keyword>
<dbReference type="GO" id="GO:0015648">
    <property type="term" value="F:lipid-linked peptidoglycan transporter activity"/>
    <property type="evidence" value="ECO:0007669"/>
    <property type="project" value="TreeGrafter"/>
</dbReference>
<dbReference type="GO" id="GO:0008955">
    <property type="term" value="F:peptidoglycan glycosyltransferase activity"/>
    <property type="evidence" value="ECO:0007669"/>
    <property type="project" value="UniProtKB-EC"/>
</dbReference>
<evidence type="ECO:0000256" key="14">
    <source>
        <dbReference type="ARBA" id="ARBA00044770"/>
    </source>
</evidence>
<dbReference type="EC" id="2.4.99.28" evidence="14"/>
<comment type="catalytic activity">
    <reaction evidence="15">
        <text>[GlcNAc-(1-&gt;4)-Mur2Ac(oyl-L-Ala-gamma-D-Glu-L-Lys-D-Ala-D-Ala)](n)-di-trans,octa-cis-undecaprenyl diphosphate + beta-D-GlcNAc-(1-&gt;4)-Mur2Ac(oyl-L-Ala-gamma-D-Glu-L-Lys-D-Ala-D-Ala)-di-trans,octa-cis-undecaprenyl diphosphate = [GlcNAc-(1-&gt;4)-Mur2Ac(oyl-L-Ala-gamma-D-Glu-L-Lys-D-Ala-D-Ala)](n+1)-di-trans,octa-cis-undecaprenyl diphosphate + di-trans,octa-cis-undecaprenyl diphosphate + H(+)</text>
        <dbReference type="Rhea" id="RHEA:23708"/>
        <dbReference type="Rhea" id="RHEA-COMP:9602"/>
        <dbReference type="Rhea" id="RHEA-COMP:9603"/>
        <dbReference type="ChEBI" id="CHEBI:15378"/>
        <dbReference type="ChEBI" id="CHEBI:58405"/>
        <dbReference type="ChEBI" id="CHEBI:60033"/>
        <dbReference type="ChEBI" id="CHEBI:78435"/>
        <dbReference type="EC" id="2.4.99.28"/>
    </reaction>
</comment>
<evidence type="ECO:0000256" key="2">
    <source>
        <dbReference type="ARBA" id="ARBA00022676"/>
    </source>
</evidence>
<dbReference type="GO" id="GO:0032259">
    <property type="term" value="P:methylation"/>
    <property type="evidence" value="ECO:0007669"/>
    <property type="project" value="UniProtKB-KW"/>
</dbReference>
<evidence type="ECO:0000256" key="10">
    <source>
        <dbReference type="ARBA" id="ARBA00033270"/>
    </source>
</evidence>
<dbReference type="GO" id="GO:0051301">
    <property type="term" value="P:cell division"/>
    <property type="evidence" value="ECO:0007669"/>
    <property type="project" value="InterPro"/>
</dbReference>
<dbReference type="OrthoDB" id="9768187at2"/>
<dbReference type="PANTHER" id="PTHR30474">
    <property type="entry name" value="CELL CYCLE PROTEIN"/>
    <property type="match status" value="1"/>
</dbReference>
<dbReference type="Proteomes" id="UP000254920">
    <property type="component" value="Unassembled WGS sequence"/>
</dbReference>
<evidence type="ECO:0000256" key="9">
    <source>
        <dbReference type="ARBA" id="ARBA00032370"/>
    </source>
</evidence>
<keyword evidence="2" id="KW-0328">Glycosyltransferase</keyword>
<keyword evidence="4" id="KW-0812">Transmembrane</keyword>
<dbReference type="AlphaFoldDB" id="A0A381DHE2"/>
<dbReference type="EMBL" id="UFVD01000001">
    <property type="protein sequence ID" value="SUX09791.1"/>
    <property type="molecule type" value="Genomic_DNA"/>
</dbReference>
<dbReference type="PANTHER" id="PTHR30474:SF2">
    <property type="entry name" value="PEPTIDOGLYCAN GLYCOSYLTRANSFERASE FTSW-RELATED"/>
    <property type="match status" value="1"/>
</dbReference>
<evidence type="ECO:0000256" key="11">
    <source>
        <dbReference type="ARBA" id="ARBA00038053"/>
    </source>
</evidence>
<dbReference type="GO" id="GO:0008360">
    <property type="term" value="P:regulation of cell shape"/>
    <property type="evidence" value="ECO:0007669"/>
    <property type="project" value="UniProtKB-KW"/>
</dbReference>
<evidence type="ECO:0000256" key="7">
    <source>
        <dbReference type="ARBA" id="ARBA00022989"/>
    </source>
</evidence>
<dbReference type="GO" id="GO:0008168">
    <property type="term" value="F:methyltransferase activity"/>
    <property type="evidence" value="ECO:0007669"/>
    <property type="project" value="UniProtKB-KW"/>
</dbReference>
<evidence type="ECO:0000256" key="5">
    <source>
        <dbReference type="ARBA" id="ARBA00022960"/>
    </source>
</evidence>
<keyword evidence="16" id="KW-0489">Methyltransferase</keyword>
<proteinExistence type="inferred from homology"/>
<protein>
    <recommendedName>
        <fullName evidence="12">Probable peptidoglycan glycosyltransferase FtsW</fullName>
        <ecNumber evidence="14">2.4.99.28</ecNumber>
    </recommendedName>
    <alternativeName>
        <fullName evidence="13">Cell division protein FtsW</fullName>
    </alternativeName>
    <alternativeName>
        <fullName evidence="10">Cell wall polymerase</fullName>
    </alternativeName>
    <alternativeName>
        <fullName evidence="9">Peptidoglycan polymerase</fullName>
    </alternativeName>
</protein>
<dbReference type="RefSeq" id="WP_089182476.1">
    <property type="nucleotide sequence ID" value="NZ_CP043427.1"/>
</dbReference>
<keyword evidence="17" id="KW-1185">Reference proteome</keyword>